<dbReference type="OrthoDB" id="9812991at2"/>
<evidence type="ECO:0000313" key="9">
    <source>
        <dbReference type="Proteomes" id="UP000075260"/>
    </source>
</evidence>
<keyword evidence="3" id="KW-0812">Transmembrane</keyword>
<organism evidence="8 9">
    <name type="scientific">Sorangium cellulosum</name>
    <name type="common">Polyangium cellulosum</name>
    <dbReference type="NCBI Taxonomy" id="56"/>
    <lineage>
        <taxon>Bacteria</taxon>
        <taxon>Pseudomonadati</taxon>
        <taxon>Myxococcota</taxon>
        <taxon>Polyangia</taxon>
        <taxon>Polyangiales</taxon>
        <taxon>Polyangiaceae</taxon>
        <taxon>Sorangium</taxon>
    </lineage>
</organism>
<keyword evidence="8" id="KW-0378">Hydrolase</keyword>
<dbReference type="PANTHER" id="PTHR42911:SF1">
    <property type="entry name" value="MODULATOR OF FTSH PROTEASE HFLC"/>
    <property type="match status" value="1"/>
</dbReference>
<dbReference type="GO" id="GO:0006508">
    <property type="term" value="P:proteolysis"/>
    <property type="evidence" value="ECO:0007669"/>
    <property type="project" value="UniProtKB-KW"/>
</dbReference>
<dbReference type="GO" id="GO:0016020">
    <property type="term" value="C:membrane"/>
    <property type="evidence" value="ECO:0007669"/>
    <property type="project" value="UniProtKB-SubCell"/>
</dbReference>
<dbReference type="InterPro" id="IPR001107">
    <property type="entry name" value="Band_7"/>
</dbReference>
<comment type="subcellular location">
    <subcellularLocation>
        <location evidence="1">Membrane</location>
        <topology evidence="1">Single-pass membrane protein</topology>
    </subcellularLocation>
</comment>
<dbReference type="Pfam" id="PF01145">
    <property type="entry name" value="Band_7"/>
    <property type="match status" value="1"/>
</dbReference>
<accession>A0A150QW81</accession>
<evidence type="ECO:0000256" key="6">
    <source>
        <dbReference type="PIRNR" id="PIRNR005651"/>
    </source>
</evidence>
<keyword evidence="8" id="KW-0645">Protease</keyword>
<evidence type="ECO:0000313" key="8">
    <source>
        <dbReference type="EMBL" id="KYF72230.1"/>
    </source>
</evidence>
<dbReference type="NCBIfam" id="TIGR01932">
    <property type="entry name" value="hflC"/>
    <property type="match status" value="1"/>
</dbReference>
<sequence length="316" mass="35890">MSSKVAGLGALIALLLITVYSAAFTVGEAEQAFIIQFGQLKDEAITTPGLHWKWPFVQELRRLDRRLLTWEGDVEQIPTLGREFILMDATVHYRIANPRLFLESVRDERGARSRIDDILNAVVRDKVSGAKLEEIIRSSDWQVHAHAMEDGIVTERDAAMDLAPRRGRQELEREILEAAQAHVPSYGIELQDVHIKRVNYIDSVRQQVESRIIAERQSIAERFRSEGRGRSEEILGEMQKELQAIRSEAARRAEEIRGAADAQVTQIYGRAYSQDAEFYGFLKTLEAYRQTVGANTSLMFSADSDFYRHLASVRGK</sequence>
<name>A0A150QW81_SORCE</name>
<evidence type="ECO:0000256" key="4">
    <source>
        <dbReference type="ARBA" id="ARBA00022989"/>
    </source>
</evidence>
<keyword evidence="4" id="KW-1133">Transmembrane helix</keyword>
<dbReference type="SMART" id="SM00244">
    <property type="entry name" value="PHB"/>
    <property type="match status" value="1"/>
</dbReference>
<dbReference type="AlphaFoldDB" id="A0A150QW81"/>
<dbReference type="GO" id="GO:0008233">
    <property type="term" value="F:peptidase activity"/>
    <property type="evidence" value="ECO:0007669"/>
    <property type="project" value="UniProtKB-KW"/>
</dbReference>
<evidence type="ECO:0000256" key="3">
    <source>
        <dbReference type="ARBA" id="ARBA00022692"/>
    </source>
</evidence>
<evidence type="ECO:0000256" key="5">
    <source>
        <dbReference type="ARBA" id="ARBA00023136"/>
    </source>
</evidence>
<dbReference type="EMBL" id="JEMA01000278">
    <property type="protein sequence ID" value="KYF72230.1"/>
    <property type="molecule type" value="Genomic_DNA"/>
</dbReference>
<evidence type="ECO:0000256" key="1">
    <source>
        <dbReference type="ARBA" id="ARBA00004167"/>
    </source>
</evidence>
<feature type="domain" description="Band 7" evidence="7">
    <location>
        <begin position="21"/>
        <end position="208"/>
    </location>
</feature>
<dbReference type="Proteomes" id="UP000075260">
    <property type="component" value="Unassembled WGS sequence"/>
</dbReference>
<comment type="caution">
    <text evidence="8">The sequence shown here is derived from an EMBL/GenBank/DDBJ whole genome shotgun (WGS) entry which is preliminary data.</text>
</comment>
<proteinExistence type="inferred from homology"/>
<dbReference type="PANTHER" id="PTHR42911">
    <property type="entry name" value="MODULATOR OF FTSH PROTEASE HFLC"/>
    <property type="match status" value="1"/>
</dbReference>
<dbReference type="InterPro" id="IPR036013">
    <property type="entry name" value="Band_7/SPFH_dom_sf"/>
</dbReference>
<evidence type="ECO:0000259" key="7">
    <source>
        <dbReference type="SMART" id="SM00244"/>
    </source>
</evidence>
<evidence type="ECO:0000256" key="2">
    <source>
        <dbReference type="ARBA" id="ARBA00007862"/>
    </source>
</evidence>
<keyword evidence="5" id="KW-0472">Membrane</keyword>
<comment type="similarity">
    <text evidence="2 6">Belongs to the band 7/mec-2 family. HflC subfamily.</text>
</comment>
<dbReference type="PIRSF" id="PIRSF005651">
    <property type="entry name" value="HflC"/>
    <property type="match status" value="1"/>
</dbReference>
<dbReference type="InterPro" id="IPR010200">
    <property type="entry name" value="HflC"/>
</dbReference>
<protein>
    <recommendedName>
        <fullName evidence="6">Protein HflC</fullName>
    </recommendedName>
</protein>
<reference evidence="8 9" key="1">
    <citation type="submission" date="2014-02" db="EMBL/GenBank/DDBJ databases">
        <title>The small core and large imbalanced accessory genome model reveals a collaborative survival strategy of Sorangium cellulosum strains in nature.</title>
        <authorList>
            <person name="Han K."/>
            <person name="Peng R."/>
            <person name="Blom J."/>
            <person name="Li Y.-Z."/>
        </authorList>
    </citation>
    <scope>NUCLEOTIDE SEQUENCE [LARGE SCALE GENOMIC DNA]</scope>
    <source>
        <strain evidence="8 9">So0008-312</strain>
    </source>
</reference>
<dbReference type="Gene3D" id="3.30.479.30">
    <property type="entry name" value="Band 7 domain"/>
    <property type="match status" value="1"/>
</dbReference>
<dbReference type="SUPFAM" id="SSF117892">
    <property type="entry name" value="Band 7/SPFH domain"/>
    <property type="match status" value="1"/>
</dbReference>
<dbReference type="RefSeq" id="WP_061606503.1">
    <property type="nucleotide sequence ID" value="NZ_JEMA01000278.1"/>
</dbReference>
<gene>
    <name evidence="8" type="ORF">BE15_37765</name>
</gene>
<dbReference type="CDD" id="cd03405">
    <property type="entry name" value="SPFH_HflC"/>
    <property type="match status" value="1"/>
</dbReference>
<comment type="function">
    <text evidence="6">HflC and HflK could regulate a protease.</text>
</comment>